<comment type="caution">
    <text evidence="1">The sequence shown here is derived from an EMBL/GenBank/DDBJ whole genome shotgun (WGS) entry which is preliminary data.</text>
</comment>
<protein>
    <submittedName>
        <fullName evidence="1">Uncharacterized protein</fullName>
    </submittedName>
</protein>
<dbReference type="Proteomes" id="UP000540412">
    <property type="component" value="Unassembled WGS sequence"/>
</dbReference>
<accession>A0A7W9P8P1</accession>
<keyword evidence="2" id="KW-1185">Reference proteome</keyword>
<evidence type="ECO:0000313" key="1">
    <source>
        <dbReference type="EMBL" id="MBB5911410.1"/>
    </source>
</evidence>
<evidence type="ECO:0000313" key="2">
    <source>
        <dbReference type="Proteomes" id="UP000540412"/>
    </source>
</evidence>
<reference evidence="1 2" key="1">
    <citation type="submission" date="2020-08" db="EMBL/GenBank/DDBJ databases">
        <title>Sequencing the genomes of 1000 actinobacteria strains.</title>
        <authorList>
            <person name="Klenk H.-P."/>
        </authorList>
    </citation>
    <scope>NUCLEOTIDE SEQUENCE [LARGE SCALE GENOMIC DNA]</scope>
    <source>
        <strain evidence="1 2">DSM 43582</strain>
    </source>
</reference>
<proteinExistence type="predicted"/>
<organism evidence="1 2">
    <name type="scientific">Nocardia transvalensis</name>
    <dbReference type="NCBI Taxonomy" id="37333"/>
    <lineage>
        <taxon>Bacteria</taxon>
        <taxon>Bacillati</taxon>
        <taxon>Actinomycetota</taxon>
        <taxon>Actinomycetes</taxon>
        <taxon>Mycobacteriales</taxon>
        <taxon>Nocardiaceae</taxon>
        <taxon>Nocardia</taxon>
    </lineage>
</organism>
<dbReference type="EMBL" id="JACHIT010000001">
    <property type="protein sequence ID" value="MBB5911410.1"/>
    <property type="molecule type" value="Genomic_DNA"/>
</dbReference>
<name>A0A7W9P8P1_9NOCA</name>
<gene>
    <name evidence="1" type="ORF">BJY24_000277</name>
</gene>
<dbReference type="AlphaFoldDB" id="A0A7W9P8P1"/>
<sequence length="31" mass="3346">MIGQTNQRWLRGVRQLALLPASGRTDVPGGP</sequence>